<feature type="compositionally biased region" description="Gly residues" evidence="9">
    <location>
        <begin position="7"/>
        <end position="28"/>
    </location>
</feature>
<name>A0A835TFX1_CHLIN</name>
<feature type="compositionally biased region" description="Low complexity" evidence="9">
    <location>
        <begin position="691"/>
        <end position="707"/>
    </location>
</feature>
<dbReference type="Gene3D" id="3.60.15.10">
    <property type="entry name" value="Ribonuclease Z/Hydroxyacylglutathione hydrolase-like"/>
    <property type="match status" value="1"/>
</dbReference>
<sequence>MQRRASGGPGAAAGASGPGGGPGGAAAAGGAGAAPAAVTVPAHKVIPGTGGAVTVDAFRYAHPGVKAYFLTHAHSDHYAGLSEAWAAGPVYCSPLTARLAAHLTGVAPAWLRPLPLGRPVVVEGLVEVTLVDANHCPGAVQLLFRVLPRGGSSSGGGGGGGGSSSGGGAGGGSSGGVRYLHCGDMRYSPAMQSWPQLAGWRGCEGVFLDTTYCQPKHTFPTQASSRPDIDEAVEYVASQVAAMWAEDQRQAAEEAAGTAGPAGPPAAAEEEQQPAVQQAAQQGAEPGAEVEPAAAAWGVCAPSEAEAAAPSPPTPGGGEGAGAGGGEQGPGPGGAESGGGGGGSCPTEREVGSGGSGRGPFRRLYLISTYVIGKERILLRIHERTGLRIHVSSNKLDVLRLLLPPEPEPQPQLEPEPAAGAVAASAAGAEAAAEAAAAGGGAAGAGRPAQDPPQAPAAVEAGAQEAGSQWLALPGGAARLADVFTDDPAASPVHVLGWGTLGDTWPYFRPNFVNMQRAAEIMGARGVVGFVPTGWTYEMKNSAFPVRCRGALSVHLVPYSEHSSYPELLEYVKWLRPRQVIPTVGVKAGDREGERARAAMLARFRGLVDETASKARFLAAMGGGRRRPAGGGAAGGEAAAGGGGGQGRGAAAGAGGEGEAAVGAVEVEVEVEVVQLEPGEEEEEVEEEAPAEGGQPQEQEPDPVQQPEPEPERDAVARSRTLGRGRQQQQGGKARAQRGQPAQPSAQARRGTASQRTGTGAGPAAAAAAPSTSNRRGAGAAIKEEEEEEEDVVVISSDDDSFEGGAGGITAAAPGAVAPSQGGEQGAGGGAVEPDGVGVGVGHADGASAGDGHGANDGGGDGGDGGDAVSRLMAVIGGAAVGRTQAEQLLTAARGDLAAAVNRFFDGGAASGGGAGAAPQPRSSSGRGSPAARGRGRGRGGAASRGRDGGGGGGSAAEGRPAKRPKLAAQGGAVSGMGSQGGAGGPGQRPITGFFGIRPKQEPKQEQEQSQGQAQGRGQERQAPPGSHPPPQPQGRGQAQPTQQRGQVKTEPGCEGAGAGAGAGAAAGEGGSQAAVAASGRQSRGAAGGTTAVAPAVEVEPGAKPGDDLGPRGPGPTSSSRCAKPAPDSEQQSRVHGAGQCERQRFPATTCAPAVLAEAMAPADGAAEADLARLPGDGDGSPTALPPPPPPPAKRPRLGLPRYASPAAAVAAAVATGAPGSAVSPAASPTGRAAAERASAERCGDTAAAAMQTTPGIANGGSDVVEPLASPASNSVGGGDGSRPEADRGRSGGATAPMHPFFTRQGAAGGHTQSPAASGRGRGAKGRAGHAGGRASARSGPVPASAAAAAVPGVAGGAAPPHAQQEAAEAGASGGHRGGDTAQVEPPEDHGDQRQLMAATLPPASAAAAASAAPAPPPAAAAAAAPATSWEACQEALLLPLESFDPLRHACWGPAHGSSSGGSAAAAGGRGPTPYLHVALCLSALSSTSKRLAMADALTNMFRSVLAAADDPGRDLVAALYLVTGRIAPEYDKTELNVGGATVSGALQAATGASAARLKQLYREHGDLGDVAAACRRTQSTLRSPAPLLCGRLLAALREVAADKGQGVAARRQGVVLGLLRACRDVEVRFLVRTLISNLRVGANWRSVLAPLGRAILLHQRAATMTAHADGAAAAAAVPLPPPPAPGKGGRGGGGGGSKAAVARQRGAAAAAALGCSKAELEAAGAAVLEAYHTCPNFEILVPVLLQHGIEGLRSRCGLTLGVPLKPMLANACAGVADGLLQLQSASPAAVAAASAAAAAAAGAVGSSASGATAAGAPAPAGPSASASAPLVLPPVLVEYKYDGRRAQIHLLPDGRVAIFSRNCEDVTDAHPDVCAMVRAAAAAGPAAAGPAAAPVGAAAGPGEPAEAAAHLPAQPGAPATDAGTSPRTGAGHATRATRVPADAAAPAAAAPGPAAGGAAAGTSSLILDAEVVAVEWLPEEEVAAAAEAAEAEGAPPPPGYRLKAFQELATRARGQVEQHQVTVQVCVFVFDLLEWNGTSLLHRPLRERRSLLPAALPGMSPGRVMLATAVELQPLQPLQPAAAGEEDGEEGPVAAALVRMWPAPGEPGARRPEEVASDAAALQAAAAAVAATVPAAAGGKQRRRRAPASAAAAAAAEEARVKLERGADAAAAAASAAAAPARAPAVVDLLTSDEDDAAGGSDHHQHSRQHQHHDKSRAAGDVSQPELDLHAEAAASSPAGAAAADSGRRAPTAQEQPSLSEPQPASKAVMELLLQSFNTGAEGLMLKRLDGAAAYEPSRRSEGWIKVKRDYCEGLRDSVDVVPIGAWYGQGRKVKWFSPYLLAVWDPVREEFQSLCRCMSGFSDEFYAAARERLGATIIPGPKPYYNTGERCSVWFEPTEVWELRGADLTLSPVHRAAAGRLHAERGVGMRFPRFIRMRDDKRPEDATTPDDIVHLYNKQTRKVDLRVVGGRGGSAAGRAGPGLPAGASAGAAKAPQAEQGHGDGDSDRGARERSSEDGNEEGRMREGGADGVRQEAWDEGDTQDEAEGRVERDAGDRSG</sequence>
<feature type="compositionally biased region" description="Gly residues" evidence="9">
    <location>
        <begin position="629"/>
        <end position="655"/>
    </location>
</feature>
<dbReference type="FunFam" id="2.40.50.140:FF:000220">
    <property type="entry name" value="DNA ligase"/>
    <property type="match status" value="1"/>
</dbReference>
<keyword evidence="12" id="KW-1185">Reference proteome</keyword>
<dbReference type="GO" id="GO:0006281">
    <property type="term" value="P:DNA repair"/>
    <property type="evidence" value="ECO:0007669"/>
    <property type="project" value="UniProtKB-KW"/>
</dbReference>
<evidence type="ECO:0000256" key="1">
    <source>
        <dbReference type="ARBA" id="ARBA00007572"/>
    </source>
</evidence>
<dbReference type="GO" id="GO:0003677">
    <property type="term" value="F:DNA binding"/>
    <property type="evidence" value="ECO:0007669"/>
    <property type="project" value="InterPro"/>
</dbReference>
<feature type="compositionally biased region" description="Basic and acidic residues" evidence="9">
    <location>
        <begin position="1234"/>
        <end position="1244"/>
    </location>
</feature>
<feature type="compositionally biased region" description="Low complexity" evidence="9">
    <location>
        <begin position="1891"/>
        <end position="1920"/>
    </location>
</feature>
<feature type="compositionally biased region" description="Basic and acidic residues" evidence="9">
    <location>
        <begin position="2502"/>
        <end position="2538"/>
    </location>
</feature>
<reference evidence="11" key="1">
    <citation type="journal article" date="2020" name="bioRxiv">
        <title>Comparative genomics of Chlamydomonas.</title>
        <authorList>
            <person name="Craig R.J."/>
            <person name="Hasan A.R."/>
            <person name="Ness R.W."/>
            <person name="Keightley P.D."/>
        </authorList>
    </citation>
    <scope>NUCLEOTIDE SEQUENCE</scope>
    <source>
        <strain evidence="11">SAG 7.73</strain>
    </source>
</reference>
<dbReference type="GO" id="GO:0006273">
    <property type="term" value="P:lagging strand elongation"/>
    <property type="evidence" value="ECO:0007669"/>
    <property type="project" value="TreeGrafter"/>
</dbReference>
<dbReference type="SUPFAM" id="SSF56091">
    <property type="entry name" value="DNA ligase/mRNA capping enzyme, catalytic domain"/>
    <property type="match status" value="2"/>
</dbReference>
<feature type="compositionally biased region" description="Low complexity" evidence="9">
    <location>
        <begin position="2233"/>
        <end position="2254"/>
    </location>
</feature>
<dbReference type="PROSITE" id="PS50160">
    <property type="entry name" value="DNA_LIGASE_A3"/>
    <property type="match status" value="2"/>
</dbReference>
<evidence type="ECO:0000256" key="7">
    <source>
        <dbReference type="ARBA" id="ARBA00023204"/>
    </source>
</evidence>
<feature type="compositionally biased region" description="Low complexity" evidence="9">
    <location>
        <begin position="724"/>
        <end position="751"/>
    </location>
</feature>
<comment type="caution">
    <text evidence="11">The sequence shown here is derived from an EMBL/GenBank/DDBJ whole genome shotgun (WGS) entry which is preliminary data.</text>
</comment>
<feature type="compositionally biased region" description="Low complexity" evidence="9">
    <location>
        <begin position="253"/>
        <end position="309"/>
    </location>
</feature>
<feature type="compositionally biased region" description="Basic and acidic residues" evidence="9">
    <location>
        <begin position="2548"/>
        <end position="2561"/>
    </location>
</feature>
<feature type="region of interest" description="Disordered" evidence="9">
    <location>
        <begin position="2473"/>
        <end position="2561"/>
    </location>
</feature>
<feature type="compositionally biased region" description="Polar residues" evidence="9">
    <location>
        <begin position="2255"/>
        <end position="2264"/>
    </location>
</feature>
<dbReference type="InterPro" id="IPR012340">
    <property type="entry name" value="NA-bd_OB-fold"/>
</dbReference>
<dbReference type="Gene3D" id="3.40.50.12650">
    <property type="match status" value="2"/>
</dbReference>
<feature type="compositionally biased region" description="Low complexity" evidence="9">
    <location>
        <begin position="809"/>
        <end position="822"/>
    </location>
</feature>
<proteinExistence type="inferred from homology"/>
<feature type="region of interest" description="Disordered" evidence="9">
    <location>
        <begin position="622"/>
        <end position="655"/>
    </location>
</feature>
<feature type="region of interest" description="Disordered" evidence="9">
    <location>
        <begin position="911"/>
        <end position="1146"/>
    </location>
</feature>
<keyword evidence="3" id="KW-0235">DNA replication</keyword>
<comment type="similarity">
    <text evidence="1">Belongs to the ATP-dependent DNA ligase family.</text>
</comment>
<dbReference type="InterPro" id="IPR012309">
    <property type="entry name" value="DNA_ligase_ATP-dep_C"/>
</dbReference>
<dbReference type="PANTHER" id="PTHR45674">
    <property type="entry name" value="DNA LIGASE 1/3 FAMILY MEMBER"/>
    <property type="match status" value="1"/>
</dbReference>
<dbReference type="SUPFAM" id="SSF117018">
    <property type="entry name" value="ATP-dependent DNA ligase DNA-binding domain"/>
    <property type="match status" value="1"/>
</dbReference>
<dbReference type="Gene3D" id="3.30.470.30">
    <property type="entry name" value="DNA ligase/mRNA capping enzyme"/>
    <property type="match status" value="2"/>
</dbReference>
<feature type="compositionally biased region" description="Basic residues" evidence="9">
    <location>
        <begin position="2206"/>
        <end position="2216"/>
    </location>
</feature>
<dbReference type="Proteomes" id="UP000650467">
    <property type="component" value="Unassembled WGS sequence"/>
</dbReference>
<dbReference type="GO" id="GO:0005524">
    <property type="term" value="F:ATP binding"/>
    <property type="evidence" value="ECO:0007669"/>
    <property type="project" value="UniProtKB-KW"/>
</dbReference>
<feature type="compositionally biased region" description="Gly residues" evidence="9">
    <location>
        <begin position="1055"/>
        <end position="1071"/>
    </location>
</feature>
<feature type="compositionally biased region" description="Gly residues" evidence="9">
    <location>
        <begin position="316"/>
        <end position="344"/>
    </location>
</feature>
<feature type="compositionally biased region" description="Low complexity" evidence="9">
    <location>
        <begin position="922"/>
        <end position="933"/>
    </location>
</feature>
<feature type="compositionally biased region" description="Pro residues" evidence="9">
    <location>
        <begin position="1184"/>
        <end position="1193"/>
    </location>
</feature>
<feature type="domain" description="ATP-dependent DNA ligase family profile" evidence="10">
    <location>
        <begin position="2019"/>
        <end position="2080"/>
    </location>
</feature>
<dbReference type="InterPro" id="IPR012308">
    <property type="entry name" value="DNA_ligase_ATP-dep_N"/>
</dbReference>
<keyword evidence="8" id="KW-0539">Nucleus</keyword>
<keyword evidence="4" id="KW-0547">Nucleotide-binding</keyword>
<keyword evidence="7" id="KW-0234">DNA repair</keyword>
<accession>A0A835TFX1</accession>
<dbReference type="Pfam" id="PF07522">
    <property type="entry name" value="DRMBL"/>
    <property type="match status" value="1"/>
</dbReference>
<evidence type="ECO:0000313" key="11">
    <source>
        <dbReference type="EMBL" id="KAG2439579.1"/>
    </source>
</evidence>
<keyword evidence="5" id="KW-0227">DNA damage</keyword>
<feature type="compositionally biased region" description="Low complexity" evidence="9">
    <location>
        <begin position="1072"/>
        <end position="1103"/>
    </location>
</feature>
<dbReference type="InterPro" id="IPR011084">
    <property type="entry name" value="DRMBL"/>
</dbReference>
<dbReference type="Pfam" id="PF14555">
    <property type="entry name" value="UBA_4"/>
    <property type="match status" value="1"/>
</dbReference>
<evidence type="ECO:0000259" key="10">
    <source>
        <dbReference type="PROSITE" id="PS50160"/>
    </source>
</evidence>
<dbReference type="Pfam" id="PF04679">
    <property type="entry name" value="DNA_ligase_A_C"/>
    <property type="match status" value="1"/>
</dbReference>
<dbReference type="CDD" id="cd16273">
    <property type="entry name" value="SNM1A-1C-like_MBL-fold"/>
    <property type="match status" value="1"/>
</dbReference>
<evidence type="ECO:0000256" key="9">
    <source>
        <dbReference type="SAM" id="MobiDB-lite"/>
    </source>
</evidence>
<feature type="compositionally biased region" description="Gly residues" evidence="9">
    <location>
        <begin position="973"/>
        <end position="987"/>
    </location>
</feature>
<organism evidence="11 12">
    <name type="scientific">Chlamydomonas incerta</name>
    <dbReference type="NCBI Taxonomy" id="51695"/>
    <lineage>
        <taxon>Eukaryota</taxon>
        <taxon>Viridiplantae</taxon>
        <taxon>Chlorophyta</taxon>
        <taxon>core chlorophytes</taxon>
        <taxon>Chlorophyceae</taxon>
        <taxon>CS clade</taxon>
        <taxon>Chlamydomonadales</taxon>
        <taxon>Chlamydomonadaceae</taxon>
        <taxon>Chlamydomonas</taxon>
    </lineage>
</organism>
<protein>
    <recommendedName>
        <fullName evidence="10">ATP-dependent DNA ligase family profile domain-containing protein</fullName>
    </recommendedName>
</protein>
<dbReference type="Pfam" id="PF01068">
    <property type="entry name" value="DNA_ligase_A_M"/>
    <property type="match status" value="2"/>
</dbReference>
<evidence type="ECO:0000256" key="6">
    <source>
        <dbReference type="ARBA" id="ARBA00022840"/>
    </source>
</evidence>
<feature type="compositionally biased region" description="Gly residues" evidence="9">
    <location>
        <begin position="1687"/>
        <end position="1698"/>
    </location>
</feature>
<dbReference type="InterPro" id="IPR036866">
    <property type="entry name" value="RibonucZ/Hydroxyglut_hydro"/>
</dbReference>
<feature type="compositionally biased region" description="Low complexity" evidence="9">
    <location>
        <begin position="1008"/>
        <end position="1025"/>
    </location>
</feature>
<evidence type="ECO:0000256" key="8">
    <source>
        <dbReference type="ARBA" id="ARBA00023242"/>
    </source>
</evidence>
<feature type="compositionally biased region" description="Low complexity" evidence="9">
    <location>
        <begin position="1941"/>
        <end position="1954"/>
    </location>
</feature>
<feature type="region of interest" description="Disordered" evidence="9">
    <location>
        <begin position="246"/>
        <end position="358"/>
    </location>
</feature>
<feature type="region of interest" description="Disordered" evidence="9">
    <location>
        <begin position="2194"/>
        <end position="2265"/>
    </location>
</feature>
<dbReference type="GO" id="GO:0003910">
    <property type="term" value="F:DNA ligase (ATP) activity"/>
    <property type="evidence" value="ECO:0007669"/>
    <property type="project" value="InterPro"/>
</dbReference>
<feature type="region of interest" description="Disordered" evidence="9">
    <location>
        <begin position="1166"/>
        <end position="1391"/>
    </location>
</feature>
<dbReference type="PROSITE" id="PS00697">
    <property type="entry name" value="DNA_LIGASE_A1"/>
    <property type="match status" value="1"/>
</dbReference>
<dbReference type="PANTHER" id="PTHR45674:SF9">
    <property type="entry name" value="DNA LIGASE 3"/>
    <property type="match status" value="1"/>
</dbReference>
<feature type="compositionally biased region" description="Acidic residues" evidence="9">
    <location>
        <begin position="678"/>
        <end position="690"/>
    </location>
</feature>
<dbReference type="Pfam" id="PF04675">
    <property type="entry name" value="DNA_ligase_A_N"/>
    <property type="match status" value="1"/>
</dbReference>
<dbReference type="Gene3D" id="2.40.50.140">
    <property type="entry name" value="Nucleic acid-binding proteins"/>
    <property type="match status" value="1"/>
</dbReference>
<feature type="region of interest" description="Disordered" evidence="9">
    <location>
        <begin position="1676"/>
        <end position="1700"/>
    </location>
</feature>
<dbReference type="GO" id="GO:0006310">
    <property type="term" value="P:DNA recombination"/>
    <property type="evidence" value="ECO:0007669"/>
    <property type="project" value="InterPro"/>
</dbReference>
<dbReference type="SUPFAM" id="SSF56281">
    <property type="entry name" value="Metallo-hydrolase/oxidoreductase"/>
    <property type="match status" value="1"/>
</dbReference>
<dbReference type="OrthoDB" id="206088at2759"/>
<evidence type="ECO:0000256" key="2">
    <source>
        <dbReference type="ARBA" id="ARBA00022598"/>
    </source>
</evidence>
<feature type="compositionally biased region" description="Gly residues" evidence="9">
    <location>
        <begin position="939"/>
        <end position="956"/>
    </location>
</feature>
<feature type="compositionally biased region" description="Low complexity" evidence="9">
    <location>
        <begin position="762"/>
        <end position="773"/>
    </location>
</feature>
<feature type="region of interest" description="Disordered" evidence="9">
    <location>
        <begin position="1"/>
        <end position="28"/>
    </location>
</feature>
<dbReference type="EMBL" id="JAEHOC010000008">
    <property type="protein sequence ID" value="KAG2439579.1"/>
    <property type="molecule type" value="Genomic_DNA"/>
</dbReference>
<feature type="region of interest" description="Disordered" evidence="9">
    <location>
        <begin position="440"/>
        <end position="461"/>
    </location>
</feature>
<evidence type="ECO:0000256" key="4">
    <source>
        <dbReference type="ARBA" id="ARBA00022741"/>
    </source>
</evidence>
<dbReference type="InterPro" id="IPR050191">
    <property type="entry name" value="ATP-dep_DNA_ligase"/>
</dbReference>
<dbReference type="CDD" id="cd07969">
    <property type="entry name" value="OBF_DNA_ligase_I"/>
    <property type="match status" value="1"/>
</dbReference>
<dbReference type="InterPro" id="IPR036599">
    <property type="entry name" value="DNA_ligase_N_sf"/>
</dbReference>
<feature type="compositionally biased region" description="Low complexity" evidence="9">
    <location>
        <begin position="1034"/>
        <end position="1047"/>
    </location>
</feature>
<evidence type="ECO:0000256" key="5">
    <source>
        <dbReference type="ARBA" id="ARBA00022763"/>
    </source>
</evidence>
<dbReference type="Gene3D" id="1.10.3260.10">
    <property type="entry name" value="DNA ligase, ATP-dependent, N-terminal domain"/>
    <property type="match status" value="1"/>
</dbReference>
<dbReference type="Gene3D" id="3.30.1490.70">
    <property type="match status" value="1"/>
</dbReference>
<feature type="compositionally biased region" description="Low complexity" evidence="9">
    <location>
        <begin position="2478"/>
        <end position="2501"/>
    </location>
</feature>
<feature type="region of interest" description="Disordered" evidence="9">
    <location>
        <begin position="1891"/>
        <end position="1956"/>
    </location>
</feature>
<dbReference type="InterPro" id="IPR012310">
    <property type="entry name" value="DNA_ligase_ATP-dep_cent"/>
</dbReference>
<evidence type="ECO:0000256" key="3">
    <source>
        <dbReference type="ARBA" id="ARBA00022705"/>
    </source>
</evidence>
<evidence type="ECO:0000313" key="12">
    <source>
        <dbReference type="Proteomes" id="UP000650467"/>
    </source>
</evidence>
<feature type="region of interest" description="Disordered" evidence="9">
    <location>
        <begin position="675"/>
        <end position="867"/>
    </location>
</feature>
<dbReference type="InterPro" id="IPR016059">
    <property type="entry name" value="DNA_ligase_ATP-dep_CS"/>
</dbReference>
<feature type="compositionally biased region" description="Gly residues" evidence="9">
    <location>
        <begin position="823"/>
        <end position="866"/>
    </location>
</feature>
<feature type="compositionally biased region" description="Low complexity" evidence="9">
    <location>
        <begin position="1198"/>
        <end position="1233"/>
    </location>
</feature>
<keyword evidence="2" id="KW-0436">Ligase</keyword>
<feature type="compositionally biased region" description="Acidic residues" evidence="9">
    <location>
        <begin position="784"/>
        <end position="802"/>
    </location>
</feature>
<keyword evidence="6" id="KW-0067">ATP-binding</keyword>
<feature type="domain" description="ATP-dependent DNA ligase family profile" evidence="10">
    <location>
        <begin position="2270"/>
        <end position="2347"/>
    </location>
</feature>
<dbReference type="SUPFAM" id="SSF50249">
    <property type="entry name" value="Nucleic acid-binding proteins"/>
    <property type="match status" value="1"/>
</dbReference>
<dbReference type="PROSITE" id="PS00333">
    <property type="entry name" value="DNA_LIGASE_A2"/>
    <property type="match status" value="1"/>
</dbReference>
<gene>
    <name evidence="11" type="ORF">HXX76_004931</name>
</gene>
<feature type="compositionally biased region" description="Low complexity" evidence="9">
    <location>
        <begin position="1333"/>
        <end position="1371"/>
    </location>
</feature>